<evidence type="ECO:0000256" key="3">
    <source>
        <dbReference type="ARBA" id="ARBA00011396"/>
    </source>
</evidence>
<dbReference type="InterPro" id="IPR019383">
    <property type="entry name" value="Golgin_A_7/ERF4"/>
</dbReference>
<comment type="caution">
    <text evidence="8">The sequence shown here is derived from an EMBL/GenBank/DDBJ whole genome shotgun (WGS) entry which is preliminary data.</text>
</comment>
<comment type="subcellular location">
    <subcellularLocation>
        <location evidence="1">Endoplasmic reticulum membrane</location>
        <topology evidence="1">Peripheral membrane protein</topology>
    </subcellularLocation>
</comment>
<dbReference type="Proteomes" id="UP000593567">
    <property type="component" value="Unassembled WGS sequence"/>
</dbReference>
<evidence type="ECO:0000313" key="9">
    <source>
        <dbReference type="Proteomes" id="UP000593567"/>
    </source>
</evidence>
<keyword evidence="6" id="KW-0472">Membrane</keyword>
<name>A0A7J7IUM5_BUGNE</name>
<keyword evidence="9" id="KW-1185">Reference proteome</keyword>
<evidence type="ECO:0000259" key="7">
    <source>
        <dbReference type="Pfam" id="PF10256"/>
    </source>
</evidence>
<protein>
    <recommendedName>
        <fullName evidence="4">Ras modification protein ERF4</fullName>
    </recommendedName>
</protein>
<organism evidence="8 9">
    <name type="scientific">Bugula neritina</name>
    <name type="common">Brown bryozoan</name>
    <name type="synonym">Sertularia neritina</name>
    <dbReference type="NCBI Taxonomy" id="10212"/>
    <lineage>
        <taxon>Eukaryota</taxon>
        <taxon>Metazoa</taxon>
        <taxon>Spiralia</taxon>
        <taxon>Lophotrochozoa</taxon>
        <taxon>Bryozoa</taxon>
        <taxon>Gymnolaemata</taxon>
        <taxon>Cheilostomatida</taxon>
        <taxon>Flustrina</taxon>
        <taxon>Buguloidea</taxon>
        <taxon>Bugulidae</taxon>
        <taxon>Bugula</taxon>
    </lineage>
</organism>
<evidence type="ECO:0000256" key="1">
    <source>
        <dbReference type="ARBA" id="ARBA00004406"/>
    </source>
</evidence>
<comment type="subunit">
    <text evidence="3">Interacts with ERF2.</text>
</comment>
<dbReference type="PANTHER" id="PTHR13254">
    <property type="entry name" value="GOLGI AUTOANTIGEN, GOLGIN SUBFAMILY A, 7"/>
    <property type="match status" value="1"/>
</dbReference>
<dbReference type="GO" id="GO:0006612">
    <property type="term" value="P:protein targeting to membrane"/>
    <property type="evidence" value="ECO:0007669"/>
    <property type="project" value="TreeGrafter"/>
</dbReference>
<dbReference type="PANTHER" id="PTHR13254:SF0">
    <property type="entry name" value="GOLGIN SUBFAMILY A MEMBER 7_ERF4 DOMAIN-CONTAINING PROTEIN"/>
    <property type="match status" value="1"/>
</dbReference>
<accession>A0A7J7IUM5</accession>
<dbReference type="EMBL" id="VXIV02003431">
    <property type="protein sequence ID" value="KAF6017101.1"/>
    <property type="molecule type" value="Genomic_DNA"/>
</dbReference>
<proteinExistence type="inferred from homology"/>
<reference evidence="8" key="1">
    <citation type="submission" date="2020-06" db="EMBL/GenBank/DDBJ databases">
        <title>Draft genome of Bugula neritina, a colonial animal packing powerful symbionts and potential medicines.</title>
        <authorList>
            <person name="Rayko M."/>
        </authorList>
    </citation>
    <scope>NUCLEOTIDE SEQUENCE [LARGE SCALE GENOMIC DNA]</scope>
    <source>
        <strain evidence="8">Kwan_BN1</strain>
    </source>
</reference>
<gene>
    <name evidence="8" type="ORF">EB796_024590</name>
</gene>
<feature type="domain" description="Golgin subfamily A member 7/ERF4" evidence="7">
    <location>
        <begin position="11"/>
        <end position="123"/>
    </location>
</feature>
<dbReference type="GO" id="GO:0002178">
    <property type="term" value="C:palmitoyltransferase complex"/>
    <property type="evidence" value="ECO:0007669"/>
    <property type="project" value="TreeGrafter"/>
</dbReference>
<keyword evidence="5" id="KW-0256">Endoplasmic reticulum</keyword>
<sequence>MDEVPAGCLKVFLQRDYSEGMAVKFERGFPRELEGRILREQFEQTIDHINSLYRQAEDLTCASCCEGCFACLTSYIFLCCMKTHYEKKTKEARDYIDEQNDTIYRPKNLYIVDPMLRGLRVIELYY</sequence>
<comment type="similarity">
    <text evidence="2">Belongs to the ERF4 family.</text>
</comment>
<dbReference type="InterPro" id="IPR051371">
    <property type="entry name" value="Ras_palmitoyltransferase"/>
</dbReference>
<evidence type="ECO:0000256" key="4">
    <source>
        <dbReference type="ARBA" id="ARBA00018463"/>
    </source>
</evidence>
<evidence type="ECO:0000256" key="6">
    <source>
        <dbReference type="ARBA" id="ARBA00023136"/>
    </source>
</evidence>
<dbReference type="OrthoDB" id="2190159at2759"/>
<dbReference type="AlphaFoldDB" id="A0A7J7IUM5"/>
<evidence type="ECO:0000313" key="8">
    <source>
        <dbReference type="EMBL" id="KAF6017101.1"/>
    </source>
</evidence>
<evidence type="ECO:0000256" key="5">
    <source>
        <dbReference type="ARBA" id="ARBA00022824"/>
    </source>
</evidence>
<dbReference type="GO" id="GO:0005789">
    <property type="term" value="C:endoplasmic reticulum membrane"/>
    <property type="evidence" value="ECO:0007669"/>
    <property type="project" value="UniProtKB-SubCell"/>
</dbReference>
<dbReference type="Pfam" id="PF10256">
    <property type="entry name" value="Erf4"/>
    <property type="match status" value="1"/>
</dbReference>
<evidence type="ECO:0000256" key="2">
    <source>
        <dbReference type="ARBA" id="ARBA00007732"/>
    </source>
</evidence>